<dbReference type="SMART" id="SM00382">
    <property type="entry name" value="AAA"/>
    <property type="match status" value="1"/>
</dbReference>
<dbReference type="PANTHER" id="PTHR42711:SF5">
    <property type="entry name" value="ABC TRANSPORTER ATP-BINDING PROTEIN NATA"/>
    <property type="match status" value="1"/>
</dbReference>
<dbReference type="InterPro" id="IPR003593">
    <property type="entry name" value="AAA+_ATPase"/>
</dbReference>
<evidence type="ECO:0000256" key="3">
    <source>
        <dbReference type="ARBA" id="ARBA00022741"/>
    </source>
</evidence>
<organism evidence="6 7">
    <name type="scientific">candidate division CSSED10-310 bacterium</name>
    <dbReference type="NCBI Taxonomy" id="2855610"/>
    <lineage>
        <taxon>Bacteria</taxon>
        <taxon>Bacteria division CSSED10-310</taxon>
    </lineage>
</organism>
<dbReference type="PANTHER" id="PTHR42711">
    <property type="entry name" value="ABC TRANSPORTER ATP-BINDING PROTEIN"/>
    <property type="match status" value="1"/>
</dbReference>
<dbReference type="GO" id="GO:0005524">
    <property type="term" value="F:ATP binding"/>
    <property type="evidence" value="ECO:0007669"/>
    <property type="project" value="UniProtKB-KW"/>
</dbReference>
<feature type="domain" description="ABC transporter" evidence="5">
    <location>
        <begin position="18"/>
        <end position="264"/>
    </location>
</feature>
<accession>A0ABV6YTN9</accession>
<dbReference type="CDD" id="cd03230">
    <property type="entry name" value="ABC_DR_subfamily_A"/>
    <property type="match status" value="1"/>
</dbReference>
<dbReference type="InterPro" id="IPR027417">
    <property type="entry name" value="P-loop_NTPase"/>
</dbReference>
<reference evidence="6 7" key="1">
    <citation type="submission" date="2024-09" db="EMBL/GenBank/DDBJ databases">
        <title>Laminarin stimulates single cell rates of sulfate reduction while oxygen inhibits transcriptomic activity in coastal marine sediment.</title>
        <authorList>
            <person name="Lindsay M."/>
            <person name="Orcutt B."/>
            <person name="Emerson D."/>
            <person name="Stepanauskas R."/>
            <person name="D'Angelo T."/>
        </authorList>
    </citation>
    <scope>NUCLEOTIDE SEQUENCE [LARGE SCALE GENOMIC DNA]</scope>
    <source>
        <strain evidence="6">SAG AM-311-K15</strain>
    </source>
</reference>
<evidence type="ECO:0000313" key="6">
    <source>
        <dbReference type="EMBL" id="MFC1849561.1"/>
    </source>
</evidence>
<evidence type="ECO:0000259" key="5">
    <source>
        <dbReference type="PROSITE" id="PS50893"/>
    </source>
</evidence>
<keyword evidence="4 6" id="KW-0067">ATP-binding</keyword>
<dbReference type="EMBL" id="JBHPBY010000046">
    <property type="protein sequence ID" value="MFC1849561.1"/>
    <property type="molecule type" value="Genomic_DNA"/>
</dbReference>
<comment type="caution">
    <text evidence="6">The sequence shown here is derived from an EMBL/GenBank/DDBJ whole genome shotgun (WGS) entry which is preliminary data.</text>
</comment>
<dbReference type="PROSITE" id="PS50893">
    <property type="entry name" value="ABC_TRANSPORTER_2"/>
    <property type="match status" value="1"/>
</dbReference>
<keyword evidence="7" id="KW-1185">Reference proteome</keyword>
<evidence type="ECO:0000256" key="4">
    <source>
        <dbReference type="ARBA" id="ARBA00022840"/>
    </source>
</evidence>
<comment type="similarity">
    <text evidence="1">Belongs to the ABC transporter superfamily.</text>
</comment>
<dbReference type="SUPFAM" id="SSF52540">
    <property type="entry name" value="P-loop containing nucleoside triphosphate hydrolases"/>
    <property type="match status" value="1"/>
</dbReference>
<evidence type="ECO:0000256" key="1">
    <source>
        <dbReference type="ARBA" id="ARBA00005417"/>
    </source>
</evidence>
<gene>
    <name evidence="6" type="ORF">ACFL27_05055</name>
</gene>
<dbReference type="InterPro" id="IPR003439">
    <property type="entry name" value="ABC_transporter-like_ATP-bd"/>
</dbReference>
<evidence type="ECO:0000256" key="2">
    <source>
        <dbReference type="ARBA" id="ARBA00022448"/>
    </source>
</evidence>
<keyword evidence="3" id="KW-0547">Nucleotide-binding</keyword>
<dbReference type="InterPro" id="IPR050763">
    <property type="entry name" value="ABC_transporter_ATP-binding"/>
</dbReference>
<dbReference type="Pfam" id="PF00005">
    <property type="entry name" value="ABC_tran"/>
    <property type="match status" value="1"/>
</dbReference>
<proteinExistence type="inferred from homology"/>
<evidence type="ECO:0000313" key="7">
    <source>
        <dbReference type="Proteomes" id="UP001594351"/>
    </source>
</evidence>
<sequence>MNSPDHIKESRREAEPAIHLINLCKNYKKPSNLLQALVGRGGTVNALKDISLQIPPGVSFGIIGKNGSGKTTLLKIMATLIHANHGTMRIFGLDPVTDEKKIKSFTGYVPSDERSFFWRLTCQENLIFFGALYGLPRGQLQERIDFFSSELNMKSILRERFDTVSSGKKQLLSFARGMLIDPSLLIVDEPTRSLDLETAIKVRHYLKQQVTEKKRTLIVASHHLEDIDILCDQVGVLQDGQLITTLTRKGGTSLSSQIMRYFKPEPGREQP</sequence>
<dbReference type="Gene3D" id="3.40.50.300">
    <property type="entry name" value="P-loop containing nucleotide triphosphate hydrolases"/>
    <property type="match status" value="1"/>
</dbReference>
<name>A0ABV6YTN9_UNCC1</name>
<keyword evidence="2" id="KW-0813">Transport</keyword>
<protein>
    <submittedName>
        <fullName evidence="6">ABC transporter ATP-binding protein</fullName>
    </submittedName>
</protein>
<dbReference type="Proteomes" id="UP001594351">
    <property type="component" value="Unassembled WGS sequence"/>
</dbReference>